<sequence length="408" mass="43367">MTAPLLVRNAHVLDVEAGEHRPADLLCLDGHVAQVGDRLDVPPDARVLDVRGAHVLPGLIDCHVHVIAVSGNLTAVAGLPPSYVTAGAIRNMGAMLDRGFTTVRDTGGADYGLARAQAQGLVRGPRLIYGGKSLSQTGGHGDKRPVEVNVIDNHPCCAGTGRVADGVDEVRRAAREELRRGAHHLKVHASGGVSSLGDRISSTQYSMEELRAVVEEAEAAERYVTVHAYPARAINRALEAGVRCVEHGNLLDERTLELLVEKDAFLVPTLVTYVALKGEGREHGLPRASWEKIDEVLDGGLGALERAARAGVRIAYGTDLLGGMQHRENEEFRIRAEVQQPIDIIRSATTTAARLVGMAGEIGTLAPGAHADLVVLAGDPLEDIEMLADPANVRTVVQAGHIVAHRGD</sequence>
<dbReference type="RefSeq" id="WP_142056319.1">
    <property type="nucleotide sequence ID" value="NZ_VFPA01000002.1"/>
</dbReference>
<dbReference type="OrthoDB" id="3514520at2"/>
<keyword evidence="2" id="KW-0378">Hydrolase</keyword>
<name>A0A543DRE5_9PSEU</name>
<protein>
    <submittedName>
        <fullName evidence="2">Imidazolonepropionase-like amidohydrolase</fullName>
    </submittedName>
</protein>
<dbReference type="InterPro" id="IPR057744">
    <property type="entry name" value="OTAase-like"/>
</dbReference>
<evidence type="ECO:0000259" key="1">
    <source>
        <dbReference type="Pfam" id="PF01979"/>
    </source>
</evidence>
<evidence type="ECO:0000313" key="3">
    <source>
        <dbReference type="Proteomes" id="UP000315677"/>
    </source>
</evidence>
<evidence type="ECO:0000313" key="2">
    <source>
        <dbReference type="EMBL" id="TQM11900.1"/>
    </source>
</evidence>
<dbReference type="Gene3D" id="3.20.20.140">
    <property type="entry name" value="Metal-dependent hydrolases"/>
    <property type="match status" value="1"/>
</dbReference>
<feature type="domain" description="Amidohydrolase-related" evidence="1">
    <location>
        <begin position="55"/>
        <end position="403"/>
    </location>
</feature>
<dbReference type="AlphaFoldDB" id="A0A543DRE5"/>
<reference evidence="2 3" key="1">
    <citation type="submission" date="2019-06" db="EMBL/GenBank/DDBJ databases">
        <title>Sequencing the genomes of 1000 actinobacteria strains.</title>
        <authorList>
            <person name="Klenk H.-P."/>
        </authorList>
    </citation>
    <scope>NUCLEOTIDE SEQUENCE [LARGE SCALE GENOMIC DNA]</scope>
    <source>
        <strain evidence="2 3">DSM 45301</strain>
    </source>
</reference>
<dbReference type="InterPro" id="IPR006680">
    <property type="entry name" value="Amidohydro-rel"/>
</dbReference>
<dbReference type="InterPro" id="IPR032466">
    <property type="entry name" value="Metal_Hydrolase"/>
</dbReference>
<dbReference type="PANTHER" id="PTHR43135:SF3">
    <property type="entry name" value="ALPHA-D-RIBOSE 1-METHYLPHOSPHONATE 5-TRIPHOSPHATE DIPHOSPHATASE"/>
    <property type="match status" value="1"/>
</dbReference>
<gene>
    <name evidence="2" type="ORF">FB558_4473</name>
</gene>
<comment type="caution">
    <text evidence="2">The sequence shown here is derived from an EMBL/GenBank/DDBJ whole genome shotgun (WGS) entry which is preliminary data.</text>
</comment>
<dbReference type="CDD" id="cd01299">
    <property type="entry name" value="Met_dep_hydrolase_A"/>
    <property type="match status" value="1"/>
</dbReference>
<accession>A0A543DRE5</accession>
<keyword evidence="3" id="KW-1185">Reference proteome</keyword>
<proteinExistence type="predicted"/>
<dbReference type="Gene3D" id="2.30.40.10">
    <property type="entry name" value="Urease, subunit C, domain 1"/>
    <property type="match status" value="1"/>
</dbReference>
<dbReference type="SUPFAM" id="SSF51338">
    <property type="entry name" value="Composite domain of metallo-dependent hydrolases"/>
    <property type="match status" value="1"/>
</dbReference>
<dbReference type="EMBL" id="VFPA01000002">
    <property type="protein sequence ID" value="TQM11900.1"/>
    <property type="molecule type" value="Genomic_DNA"/>
</dbReference>
<dbReference type="PANTHER" id="PTHR43135">
    <property type="entry name" value="ALPHA-D-RIBOSE 1-METHYLPHOSPHONATE 5-TRIPHOSPHATE DIPHOSPHATASE"/>
    <property type="match status" value="1"/>
</dbReference>
<dbReference type="Proteomes" id="UP000315677">
    <property type="component" value="Unassembled WGS sequence"/>
</dbReference>
<dbReference type="SUPFAM" id="SSF51556">
    <property type="entry name" value="Metallo-dependent hydrolases"/>
    <property type="match status" value="1"/>
</dbReference>
<organism evidence="2 3">
    <name type="scientific">Pseudonocardia kunmingensis</name>
    <dbReference type="NCBI Taxonomy" id="630975"/>
    <lineage>
        <taxon>Bacteria</taxon>
        <taxon>Bacillati</taxon>
        <taxon>Actinomycetota</taxon>
        <taxon>Actinomycetes</taxon>
        <taxon>Pseudonocardiales</taxon>
        <taxon>Pseudonocardiaceae</taxon>
        <taxon>Pseudonocardia</taxon>
    </lineage>
</organism>
<dbReference type="InterPro" id="IPR011059">
    <property type="entry name" value="Metal-dep_hydrolase_composite"/>
</dbReference>
<dbReference type="Pfam" id="PF01979">
    <property type="entry name" value="Amidohydro_1"/>
    <property type="match status" value="1"/>
</dbReference>
<dbReference type="GO" id="GO:0016810">
    <property type="term" value="F:hydrolase activity, acting on carbon-nitrogen (but not peptide) bonds"/>
    <property type="evidence" value="ECO:0007669"/>
    <property type="project" value="InterPro"/>
</dbReference>
<dbReference type="InterPro" id="IPR051781">
    <property type="entry name" value="Metallo-dep_Hydrolase"/>
</dbReference>